<feature type="region of interest" description="Disordered" evidence="1">
    <location>
        <begin position="94"/>
        <end position="133"/>
    </location>
</feature>
<keyword evidence="3" id="KW-1185">Reference proteome</keyword>
<sequence>MEAAGAGAYGGDGGVVDECAQQPQPHGSVHVAHVDGDAGAEPHVRARPGGPPPYDLVRVGGRLVQAGGDEPRVPPRVLAGAVAVRAAAGAAAAAATGVQREDRHAAGRVPQGGGERLHAASLSNKCPNSSPSV</sequence>
<dbReference type="AlphaFoldDB" id="A0A6V8L8C4"/>
<name>A0A6V8L8C4_9ACTN</name>
<protein>
    <submittedName>
        <fullName evidence="2">Uncharacterized protein</fullName>
    </submittedName>
</protein>
<organism evidence="2 3">
    <name type="scientific">Phytohabitans rumicis</name>
    <dbReference type="NCBI Taxonomy" id="1076125"/>
    <lineage>
        <taxon>Bacteria</taxon>
        <taxon>Bacillati</taxon>
        <taxon>Actinomycetota</taxon>
        <taxon>Actinomycetes</taxon>
        <taxon>Micromonosporales</taxon>
        <taxon>Micromonosporaceae</taxon>
    </lineage>
</organism>
<evidence type="ECO:0000313" key="2">
    <source>
        <dbReference type="EMBL" id="GFJ88925.1"/>
    </source>
</evidence>
<reference evidence="2 3" key="2">
    <citation type="submission" date="2020-03" db="EMBL/GenBank/DDBJ databases">
        <authorList>
            <person name="Ichikawa N."/>
            <person name="Kimura A."/>
            <person name="Kitahashi Y."/>
            <person name="Uohara A."/>
        </authorList>
    </citation>
    <scope>NUCLEOTIDE SEQUENCE [LARGE SCALE GENOMIC DNA]</scope>
    <source>
        <strain evidence="2 3">NBRC 108638</strain>
    </source>
</reference>
<gene>
    <name evidence="2" type="ORF">Prum_025670</name>
</gene>
<dbReference type="EMBL" id="BLPG01000001">
    <property type="protein sequence ID" value="GFJ88925.1"/>
    <property type="molecule type" value="Genomic_DNA"/>
</dbReference>
<comment type="caution">
    <text evidence="2">The sequence shown here is derived from an EMBL/GenBank/DDBJ whole genome shotgun (WGS) entry which is preliminary data.</text>
</comment>
<proteinExistence type="predicted"/>
<accession>A0A6V8L8C4</accession>
<reference evidence="2 3" key="1">
    <citation type="submission" date="2020-03" db="EMBL/GenBank/DDBJ databases">
        <title>Whole genome shotgun sequence of Phytohabitans rumicis NBRC 108638.</title>
        <authorList>
            <person name="Komaki H."/>
            <person name="Tamura T."/>
        </authorList>
    </citation>
    <scope>NUCLEOTIDE SEQUENCE [LARGE SCALE GENOMIC DNA]</scope>
    <source>
        <strain evidence="2 3">NBRC 108638</strain>
    </source>
</reference>
<feature type="region of interest" description="Disordered" evidence="1">
    <location>
        <begin position="1"/>
        <end position="31"/>
    </location>
</feature>
<dbReference type="Proteomes" id="UP000482960">
    <property type="component" value="Unassembled WGS sequence"/>
</dbReference>
<evidence type="ECO:0000313" key="3">
    <source>
        <dbReference type="Proteomes" id="UP000482960"/>
    </source>
</evidence>
<evidence type="ECO:0000256" key="1">
    <source>
        <dbReference type="SAM" id="MobiDB-lite"/>
    </source>
</evidence>
<feature type="compositionally biased region" description="Polar residues" evidence="1">
    <location>
        <begin position="121"/>
        <end position="133"/>
    </location>
</feature>